<feature type="domain" description="Peptidase M13 N-terminal" evidence="9">
    <location>
        <begin position="83"/>
        <end position="481"/>
    </location>
</feature>
<dbReference type="InterPro" id="IPR000718">
    <property type="entry name" value="Peptidase_M13"/>
</dbReference>
<dbReference type="KEGG" id="cvn:111132942"/>
<evidence type="ECO:0000256" key="6">
    <source>
        <dbReference type="ARBA" id="ARBA00023049"/>
    </source>
</evidence>
<sequence>MESEEKSDYNSRQSWLGRRSGTEKVLLVATAILLVFCVALVCVLVVLSVRLSSDGDGIKVCDTLECVQAAARVADGIDFSVDPCENFYEYACGGWMKSHVIPSDRSHLASFSILRDTVQVKLKHLLEEDVSSDDLDAVVKAKDLYASCMNTTKLEGEGISVALPLLREMGGWPTLGTHEGGNWREGNFSLATLVATINKYSNVPYIFPYVFVDSKDKTRRLLHLDNPGFILPEGDHYNQPKNSPLMRAYIDLGIKVAVEFGANEEQARKDMEDILDLEIQLVNISTPQEERRDNEKLYNKFTVDELKMNLTESKELDFTWFDYIQQLLQIEGVGFEVSGQEPVIVRDLRYMQRLIPTLLQFPKRTITNYAVWRIMKNRIKDLPDRFRQYLGEYFKVLYGSSHIRSRWRKCVSLVGDYMGLPIGRLFVQRHFDEEAKAGISDMTDNILDSFRTILSELEWMDEETRDLAGEKALFMKRKIGYDDKILDADLLNRRYENVTIHPENYFENMLFLLRRTVIDDLLELRYKLYKMEWETAPSTVNAYYGAYDNRIMFPAGILQPPYYHKDYPRSLNYGGIGTLIGHEVTHGFDDRGRQYNKDGELHEWWSKKSVDKFKDLQSCFISQYGNFSSPEAEGMRVNGIITLGENIADNGGVLQSYRAYRNFVASSGREEAPLPGLNITHDQLFFINFAQIRCTITSKKNEVNRLMTGPHSPSRFRVTGTLQNLPVFSAAFHCPEGSYMNPPDKCRIW</sequence>
<dbReference type="Pfam" id="PF01431">
    <property type="entry name" value="Peptidase_M13"/>
    <property type="match status" value="1"/>
</dbReference>
<dbReference type="Proteomes" id="UP000694844">
    <property type="component" value="Chromosome 5"/>
</dbReference>
<keyword evidence="7" id="KW-0472">Membrane</keyword>
<evidence type="ECO:0000256" key="2">
    <source>
        <dbReference type="ARBA" id="ARBA00022670"/>
    </source>
</evidence>
<keyword evidence="3" id="KW-0479">Metal-binding</keyword>
<evidence type="ECO:0000313" key="11">
    <source>
        <dbReference type="RefSeq" id="XP_022336609.1"/>
    </source>
</evidence>
<dbReference type="PANTHER" id="PTHR11733:SF133">
    <property type="entry name" value="PHOSPHATE-REGULATING NEUTRAL ENDOPEPTIDASE PHEX"/>
    <property type="match status" value="1"/>
</dbReference>
<dbReference type="PRINTS" id="PR00786">
    <property type="entry name" value="NEPRILYSIN"/>
</dbReference>
<evidence type="ECO:0000256" key="3">
    <source>
        <dbReference type="ARBA" id="ARBA00022723"/>
    </source>
</evidence>
<evidence type="ECO:0000256" key="4">
    <source>
        <dbReference type="ARBA" id="ARBA00022801"/>
    </source>
</evidence>
<keyword evidence="7" id="KW-0812">Transmembrane</keyword>
<protein>
    <submittedName>
        <fullName evidence="11">Neprilysin-like</fullName>
    </submittedName>
</protein>
<comment type="cofactor">
    <cofactor evidence="1">
        <name>Zn(2+)</name>
        <dbReference type="ChEBI" id="CHEBI:29105"/>
    </cofactor>
</comment>
<keyword evidence="2" id="KW-0645">Protease</keyword>
<evidence type="ECO:0000256" key="7">
    <source>
        <dbReference type="SAM" id="Phobius"/>
    </source>
</evidence>
<dbReference type="GO" id="GO:0016485">
    <property type="term" value="P:protein processing"/>
    <property type="evidence" value="ECO:0007669"/>
    <property type="project" value="TreeGrafter"/>
</dbReference>
<dbReference type="GeneID" id="111132942"/>
<dbReference type="AlphaFoldDB" id="A0A8B8EA97"/>
<name>A0A8B8EA97_CRAVI</name>
<dbReference type="Gene3D" id="3.40.390.10">
    <property type="entry name" value="Collagenase (Catalytic Domain)"/>
    <property type="match status" value="1"/>
</dbReference>
<dbReference type="SUPFAM" id="SSF55486">
    <property type="entry name" value="Metalloproteases ('zincins'), catalytic domain"/>
    <property type="match status" value="1"/>
</dbReference>
<reference evidence="11" key="1">
    <citation type="submission" date="2025-08" db="UniProtKB">
        <authorList>
            <consortium name="RefSeq"/>
        </authorList>
    </citation>
    <scope>IDENTIFICATION</scope>
    <source>
        <tissue evidence="11">Whole sample</tissue>
    </source>
</reference>
<accession>A0A8B8EA97</accession>
<dbReference type="GO" id="GO:0046872">
    <property type="term" value="F:metal ion binding"/>
    <property type="evidence" value="ECO:0007669"/>
    <property type="project" value="UniProtKB-KW"/>
</dbReference>
<dbReference type="GO" id="GO:0004222">
    <property type="term" value="F:metalloendopeptidase activity"/>
    <property type="evidence" value="ECO:0007669"/>
    <property type="project" value="InterPro"/>
</dbReference>
<evidence type="ECO:0000259" key="9">
    <source>
        <dbReference type="Pfam" id="PF05649"/>
    </source>
</evidence>
<evidence type="ECO:0000256" key="1">
    <source>
        <dbReference type="ARBA" id="ARBA00001947"/>
    </source>
</evidence>
<dbReference type="GO" id="GO:0005886">
    <property type="term" value="C:plasma membrane"/>
    <property type="evidence" value="ECO:0007669"/>
    <property type="project" value="TreeGrafter"/>
</dbReference>
<keyword evidence="7" id="KW-1133">Transmembrane helix</keyword>
<dbReference type="CDD" id="cd08662">
    <property type="entry name" value="M13"/>
    <property type="match status" value="1"/>
</dbReference>
<feature type="transmembrane region" description="Helical" evidence="7">
    <location>
        <begin position="25"/>
        <end position="49"/>
    </location>
</feature>
<dbReference type="InterPro" id="IPR008753">
    <property type="entry name" value="Peptidase_M13_N"/>
</dbReference>
<keyword evidence="5" id="KW-0862">Zinc</keyword>
<dbReference type="InterPro" id="IPR018497">
    <property type="entry name" value="Peptidase_M13_C"/>
</dbReference>
<evidence type="ECO:0000259" key="8">
    <source>
        <dbReference type="Pfam" id="PF01431"/>
    </source>
</evidence>
<proteinExistence type="predicted"/>
<feature type="domain" description="Peptidase M13 C-terminal" evidence="8">
    <location>
        <begin position="541"/>
        <end position="748"/>
    </location>
</feature>
<keyword evidence="6" id="KW-0482">Metalloprotease</keyword>
<dbReference type="PROSITE" id="PS51885">
    <property type="entry name" value="NEPRILYSIN"/>
    <property type="match status" value="1"/>
</dbReference>
<evidence type="ECO:0000313" key="10">
    <source>
        <dbReference type="Proteomes" id="UP000694844"/>
    </source>
</evidence>
<dbReference type="PANTHER" id="PTHR11733">
    <property type="entry name" value="ZINC METALLOPROTEASE FAMILY M13 NEPRILYSIN-RELATED"/>
    <property type="match status" value="1"/>
</dbReference>
<dbReference type="OrthoDB" id="6475849at2759"/>
<dbReference type="Gene3D" id="1.10.1380.10">
    <property type="entry name" value="Neutral endopeptidase , domain2"/>
    <property type="match status" value="1"/>
</dbReference>
<dbReference type="InterPro" id="IPR024079">
    <property type="entry name" value="MetalloPept_cat_dom_sf"/>
</dbReference>
<keyword evidence="10" id="KW-1185">Reference proteome</keyword>
<keyword evidence="4" id="KW-0378">Hydrolase</keyword>
<dbReference type="Pfam" id="PF05649">
    <property type="entry name" value="Peptidase_M13_N"/>
    <property type="match status" value="1"/>
</dbReference>
<organism evidence="10 11">
    <name type="scientific">Crassostrea virginica</name>
    <name type="common">Eastern oyster</name>
    <dbReference type="NCBI Taxonomy" id="6565"/>
    <lineage>
        <taxon>Eukaryota</taxon>
        <taxon>Metazoa</taxon>
        <taxon>Spiralia</taxon>
        <taxon>Lophotrochozoa</taxon>
        <taxon>Mollusca</taxon>
        <taxon>Bivalvia</taxon>
        <taxon>Autobranchia</taxon>
        <taxon>Pteriomorphia</taxon>
        <taxon>Ostreida</taxon>
        <taxon>Ostreoidea</taxon>
        <taxon>Ostreidae</taxon>
        <taxon>Crassostrea</taxon>
    </lineage>
</organism>
<gene>
    <name evidence="11" type="primary">LOC111132942</name>
</gene>
<dbReference type="InterPro" id="IPR042089">
    <property type="entry name" value="Peptidase_M13_dom_2"/>
</dbReference>
<dbReference type="RefSeq" id="XP_022336609.1">
    <property type="nucleotide sequence ID" value="XM_022480901.1"/>
</dbReference>
<evidence type="ECO:0000256" key="5">
    <source>
        <dbReference type="ARBA" id="ARBA00022833"/>
    </source>
</evidence>